<evidence type="ECO:0000313" key="2">
    <source>
        <dbReference type="Proteomes" id="UP000075398"/>
    </source>
</evidence>
<accession>A0A150J6E5</accession>
<reference evidence="1 2" key="1">
    <citation type="journal article" date="2016" name="ISME J.">
        <title>Chasing the elusive Euryarchaeota class WSA2: genomes reveal a uniquely fastidious methyl-reducing methanogen.</title>
        <authorList>
            <person name="Nobu M.K."/>
            <person name="Narihiro T."/>
            <person name="Kuroda K."/>
            <person name="Mei R."/>
            <person name="Liu W.T."/>
        </authorList>
    </citation>
    <scope>NUCLEOTIDE SEQUENCE [LARGE SCALE GENOMIC DNA]</scope>
    <source>
        <strain evidence="1">U1lsi0528_Bin055</strain>
    </source>
</reference>
<dbReference type="Proteomes" id="UP000075398">
    <property type="component" value="Unassembled WGS sequence"/>
</dbReference>
<dbReference type="EMBL" id="LNGC01000016">
    <property type="protein sequence ID" value="KYC52822.1"/>
    <property type="molecule type" value="Genomic_DNA"/>
</dbReference>
<sequence length="79" mass="9112">MTSIDTYVAAKHWKGKDGEIKFLEAIEFIALDEYNKISISTDEEGNDFIVLTPKAARWLAKHLLELADVVEKYEIKNKR</sequence>
<proteinExistence type="predicted"/>
<gene>
    <name evidence="1" type="ORF">AMQ22_00613</name>
</gene>
<comment type="caution">
    <text evidence="1">The sequence shown here is derived from an EMBL/GenBank/DDBJ whole genome shotgun (WGS) entry which is preliminary data.</text>
</comment>
<protein>
    <submittedName>
        <fullName evidence="1">Uncharacterized protein</fullName>
    </submittedName>
</protein>
<evidence type="ECO:0000313" key="1">
    <source>
        <dbReference type="EMBL" id="KYC52822.1"/>
    </source>
</evidence>
<dbReference type="AlphaFoldDB" id="A0A150J6E5"/>
<name>A0A150J6E5_9EURY</name>
<organism evidence="1 2">
    <name type="scientific">Candidatus Methanofastidiosum methylothiophilum</name>
    <dbReference type="NCBI Taxonomy" id="1705564"/>
    <lineage>
        <taxon>Archaea</taxon>
        <taxon>Methanobacteriati</taxon>
        <taxon>Methanobacteriota</taxon>
        <taxon>Stenosarchaea group</taxon>
        <taxon>Candidatus Methanofastidiosia</taxon>
        <taxon>Candidatus Methanofastidiosales</taxon>
        <taxon>Candidatus Methanofastidiosaceae</taxon>
        <taxon>Candidatus Methanofastidiosum</taxon>
    </lineage>
</organism>